<evidence type="ECO:0000313" key="2">
    <source>
        <dbReference type="EMBL" id="KAK0523361.1"/>
    </source>
</evidence>
<dbReference type="Proteomes" id="UP001176521">
    <property type="component" value="Unassembled WGS sequence"/>
</dbReference>
<sequence length="260" mass="28774">MTILLNWLQDEGNYDKWKGAEGDSQLALASDISQVINEAKKKVERTAPAIVEKVRDLYQESREAIPAGQRLSFGHRPGRQGIIDKAAAENAEDREEAIKLAEKSVEDALMNFRPYYFELVESDSDPAAATLRSAIASSMRYESIDDNFSEDDPDQDDEPIPASKKLKVKKEGAKGRPSESGRKFGKTDASTPRRKPSAIEAALEARSRERTKMDAELNSAKVKAERLGAIMGIARQLRASIASLNFQDAVDQAKVLYESI</sequence>
<feature type="compositionally biased region" description="Basic and acidic residues" evidence="1">
    <location>
        <begin position="169"/>
        <end position="186"/>
    </location>
</feature>
<dbReference type="EMBL" id="JAPDMQ010000519">
    <property type="protein sequence ID" value="KAK0523361.1"/>
    <property type="molecule type" value="Genomic_DNA"/>
</dbReference>
<organism evidence="2 3">
    <name type="scientific">Tilletia horrida</name>
    <dbReference type="NCBI Taxonomy" id="155126"/>
    <lineage>
        <taxon>Eukaryota</taxon>
        <taxon>Fungi</taxon>
        <taxon>Dikarya</taxon>
        <taxon>Basidiomycota</taxon>
        <taxon>Ustilaginomycotina</taxon>
        <taxon>Exobasidiomycetes</taxon>
        <taxon>Tilletiales</taxon>
        <taxon>Tilletiaceae</taxon>
        <taxon>Tilletia</taxon>
    </lineage>
</organism>
<name>A0AAN6JNL8_9BASI</name>
<feature type="compositionally biased region" description="Basic and acidic residues" evidence="1">
    <location>
        <begin position="203"/>
        <end position="214"/>
    </location>
</feature>
<evidence type="ECO:0000313" key="3">
    <source>
        <dbReference type="Proteomes" id="UP001176521"/>
    </source>
</evidence>
<reference evidence="2" key="1">
    <citation type="journal article" date="2023" name="PhytoFront">
        <title>Draft Genome Resources of Seven Strains of Tilletia horrida, Causal Agent of Kernel Smut of Rice.</title>
        <authorList>
            <person name="Khanal S."/>
            <person name="Antony Babu S."/>
            <person name="Zhou X.G."/>
        </authorList>
    </citation>
    <scope>NUCLEOTIDE SEQUENCE</scope>
    <source>
        <strain evidence="2">TX3</strain>
    </source>
</reference>
<gene>
    <name evidence="2" type="ORF">OC842_006169</name>
</gene>
<evidence type="ECO:0000256" key="1">
    <source>
        <dbReference type="SAM" id="MobiDB-lite"/>
    </source>
</evidence>
<protein>
    <submittedName>
        <fullName evidence="2">Uncharacterized protein</fullName>
    </submittedName>
</protein>
<feature type="compositionally biased region" description="Acidic residues" evidence="1">
    <location>
        <begin position="145"/>
        <end position="159"/>
    </location>
</feature>
<keyword evidence="3" id="KW-1185">Reference proteome</keyword>
<dbReference type="AlphaFoldDB" id="A0AAN6JNL8"/>
<comment type="caution">
    <text evidence="2">The sequence shown here is derived from an EMBL/GenBank/DDBJ whole genome shotgun (WGS) entry which is preliminary data.</text>
</comment>
<proteinExistence type="predicted"/>
<accession>A0AAN6JNL8</accession>
<feature type="region of interest" description="Disordered" evidence="1">
    <location>
        <begin position="145"/>
        <end position="214"/>
    </location>
</feature>